<dbReference type="Pfam" id="PF02311">
    <property type="entry name" value="AraC_binding"/>
    <property type="match status" value="1"/>
</dbReference>
<evidence type="ECO:0000259" key="4">
    <source>
        <dbReference type="PROSITE" id="PS01124"/>
    </source>
</evidence>
<sequence length="279" mass="32605">MKVTKFLLRHFITRGEIFHLTRVKIFSRDDISLHNHDYAEIFWIEHGSGTHLINGKKIPLNTGDLVMMRPEDQHTFASSRQGITMMNLGFPLKTVQYFRKRYFSGTEDFFWKKGPLPYHITLDVNVLRSVTHLAEKIWKHQHSPIHLDSFLLSMFRLLLPNENQPDNQDIPAWLNNAVQQFPIQPDIFRLGARGFASLCGRNLDHVNRTVRKCYNKTLSALVAELRMQFAARQLAVTNAPIKSICHDCGFNNLGHFYKQFQGIYQRTPSQYRDQHQRLS</sequence>
<dbReference type="STRING" id="104663.SAMN04488121_11260"/>
<gene>
    <name evidence="5" type="ORF">SAMN04488121_11260</name>
</gene>
<evidence type="ECO:0000256" key="2">
    <source>
        <dbReference type="ARBA" id="ARBA00023125"/>
    </source>
</evidence>
<dbReference type="Gene3D" id="2.60.120.10">
    <property type="entry name" value="Jelly Rolls"/>
    <property type="match status" value="1"/>
</dbReference>
<feature type="domain" description="HTH araC/xylS-type" evidence="4">
    <location>
        <begin position="168"/>
        <end position="274"/>
    </location>
</feature>
<dbReference type="Proteomes" id="UP000199045">
    <property type="component" value="Unassembled WGS sequence"/>
</dbReference>
<dbReference type="RefSeq" id="WP_089838045.1">
    <property type="nucleotide sequence ID" value="NZ_FNBN01000012.1"/>
</dbReference>
<dbReference type="SMART" id="SM00342">
    <property type="entry name" value="HTH_ARAC"/>
    <property type="match status" value="1"/>
</dbReference>
<dbReference type="InterPro" id="IPR037923">
    <property type="entry name" value="HTH-like"/>
</dbReference>
<dbReference type="InterPro" id="IPR003313">
    <property type="entry name" value="AraC-bd"/>
</dbReference>
<accession>A0A1G8C986</accession>
<proteinExistence type="predicted"/>
<dbReference type="Gene3D" id="1.10.10.60">
    <property type="entry name" value="Homeodomain-like"/>
    <property type="match status" value="1"/>
</dbReference>
<dbReference type="SUPFAM" id="SSF46689">
    <property type="entry name" value="Homeodomain-like"/>
    <property type="match status" value="1"/>
</dbReference>
<dbReference type="GO" id="GO:0043565">
    <property type="term" value="F:sequence-specific DNA binding"/>
    <property type="evidence" value="ECO:0007669"/>
    <property type="project" value="InterPro"/>
</dbReference>
<name>A0A1G8C986_CHIFI</name>
<protein>
    <submittedName>
        <fullName evidence="5">Transcriptional regulator, AraC family</fullName>
    </submittedName>
</protein>
<dbReference type="Pfam" id="PF12833">
    <property type="entry name" value="HTH_18"/>
    <property type="match status" value="1"/>
</dbReference>
<dbReference type="InterPro" id="IPR014710">
    <property type="entry name" value="RmlC-like_jellyroll"/>
</dbReference>
<keyword evidence="3" id="KW-0804">Transcription</keyword>
<dbReference type="InterPro" id="IPR018060">
    <property type="entry name" value="HTH_AraC"/>
</dbReference>
<organism evidence="5 6">
    <name type="scientific">Chitinophaga filiformis</name>
    <name type="common">Myxococcus filiformis</name>
    <name type="synonym">Flexibacter filiformis</name>
    <dbReference type="NCBI Taxonomy" id="104663"/>
    <lineage>
        <taxon>Bacteria</taxon>
        <taxon>Pseudomonadati</taxon>
        <taxon>Bacteroidota</taxon>
        <taxon>Chitinophagia</taxon>
        <taxon>Chitinophagales</taxon>
        <taxon>Chitinophagaceae</taxon>
        <taxon>Chitinophaga</taxon>
    </lineage>
</organism>
<evidence type="ECO:0000256" key="3">
    <source>
        <dbReference type="ARBA" id="ARBA00023163"/>
    </source>
</evidence>
<dbReference type="GO" id="GO:0003700">
    <property type="term" value="F:DNA-binding transcription factor activity"/>
    <property type="evidence" value="ECO:0007669"/>
    <property type="project" value="InterPro"/>
</dbReference>
<dbReference type="PANTHER" id="PTHR43280">
    <property type="entry name" value="ARAC-FAMILY TRANSCRIPTIONAL REGULATOR"/>
    <property type="match status" value="1"/>
</dbReference>
<dbReference type="SUPFAM" id="SSF51215">
    <property type="entry name" value="Regulatory protein AraC"/>
    <property type="match status" value="1"/>
</dbReference>
<dbReference type="EMBL" id="FNBN01000012">
    <property type="protein sequence ID" value="SDH42004.1"/>
    <property type="molecule type" value="Genomic_DNA"/>
</dbReference>
<evidence type="ECO:0000313" key="5">
    <source>
        <dbReference type="EMBL" id="SDH42004.1"/>
    </source>
</evidence>
<dbReference type="PANTHER" id="PTHR43280:SF34">
    <property type="entry name" value="ARAC-FAMILY TRANSCRIPTIONAL REGULATOR"/>
    <property type="match status" value="1"/>
</dbReference>
<dbReference type="PROSITE" id="PS01124">
    <property type="entry name" value="HTH_ARAC_FAMILY_2"/>
    <property type="match status" value="1"/>
</dbReference>
<keyword evidence="2" id="KW-0238">DNA-binding</keyword>
<evidence type="ECO:0000313" key="6">
    <source>
        <dbReference type="Proteomes" id="UP000199045"/>
    </source>
</evidence>
<evidence type="ECO:0000256" key="1">
    <source>
        <dbReference type="ARBA" id="ARBA00023015"/>
    </source>
</evidence>
<keyword evidence="1" id="KW-0805">Transcription regulation</keyword>
<dbReference type="AlphaFoldDB" id="A0A1G8C986"/>
<reference evidence="6" key="1">
    <citation type="submission" date="2016-10" db="EMBL/GenBank/DDBJ databases">
        <authorList>
            <person name="Varghese N."/>
            <person name="Submissions S."/>
        </authorList>
    </citation>
    <scope>NUCLEOTIDE SEQUENCE [LARGE SCALE GENOMIC DNA]</scope>
    <source>
        <strain evidence="6">DSM 527</strain>
    </source>
</reference>
<dbReference type="OrthoDB" id="9816335at2"/>
<dbReference type="InterPro" id="IPR009057">
    <property type="entry name" value="Homeodomain-like_sf"/>
</dbReference>